<dbReference type="EMBL" id="JADKMY010000001">
    <property type="protein sequence ID" value="MBF4552636.1"/>
    <property type="molecule type" value="Genomic_DNA"/>
</dbReference>
<dbReference type="PANTHER" id="PTHR31435">
    <property type="entry name" value="PROTEIN NATD1"/>
    <property type="match status" value="1"/>
</dbReference>
<comment type="caution">
    <text evidence="3">The sequence shown here is derived from an EMBL/GenBank/DDBJ whole genome shotgun (WGS) entry which is preliminary data.</text>
</comment>
<dbReference type="InterPro" id="IPR016181">
    <property type="entry name" value="Acyl_CoA_acyltransferase"/>
</dbReference>
<dbReference type="InterPro" id="IPR045057">
    <property type="entry name" value="Gcn5-rel_NAT"/>
</dbReference>
<organism evidence="3 4">
    <name type="scientific">Corynebacterium suicordis DSM 45110</name>
    <dbReference type="NCBI Taxonomy" id="1121369"/>
    <lineage>
        <taxon>Bacteria</taxon>
        <taxon>Bacillati</taxon>
        <taxon>Actinomycetota</taxon>
        <taxon>Actinomycetes</taxon>
        <taxon>Mycobacteriales</taxon>
        <taxon>Corynebacteriaceae</taxon>
        <taxon>Corynebacterium</taxon>
    </lineage>
</organism>
<evidence type="ECO:0000259" key="2">
    <source>
        <dbReference type="PROSITE" id="PS51729"/>
    </source>
</evidence>
<proteinExistence type="predicted"/>
<dbReference type="Proteomes" id="UP000635902">
    <property type="component" value="Unassembled WGS sequence"/>
</dbReference>
<dbReference type="PANTHER" id="PTHR31435:SF10">
    <property type="entry name" value="BSR4717 PROTEIN"/>
    <property type="match status" value="1"/>
</dbReference>
<evidence type="ECO:0000256" key="1">
    <source>
        <dbReference type="SAM" id="MobiDB-lite"/>
    </source>
</evidence>
<accession>A0ABR9ZGU3</accession>
<dbReference type="Gene3D" id="3.40.630.30">
    <property type="match status" value="1"/>
</dbReference>
<dbReference type="InterPro" id="IPR031165">
    <property type="entry name" value="GNAT_YJDJ"/>
</dbReference>
<gene>
    <name evidence="3" type="ORF">IRY30_00865</name>
</gene>
<feature type="region of interest" description="Disordered" evidence="1">
    <location>
        <begin position="1"/>
        <end position="22"/>
    </location>
</feature>
<feature type="domain" description="N-acetyltransferase" evidence="2">
    <location>
        <begin position="17"/>
        <end position="109"/>
    </location>
</feature>
<dbReference type="PROSITE" id="PS51729">
    <property type="entry name" value="GNAT_YJDJ"/>
    <property type="match status" value="1"/>
</dbReference>
<dbReference type="Pfam" id="PF14542">
    <property type="entry name" value="Acetyltransf_CG"/>
    <property type="match status" value="1"/>
</dbReference>
<feature type="compositionally biased region" description="Polar residues" evidence="1">
    <location>
        <begin position="1"/>
        <end position="21"/>
    </location>
</feature>
<dbReference type="RefSeq" id="WP_194555531.1">
    <property type="nucleotide sequence ID" value="NZ_JADKMY010000001.1"/>
</dbReference>
<name>A0ABR9ZGU3_9CORY</name>
<evidence type="ECO:0000313" key="3">
    <source>
        <dbReference type="EMBL" id="MBF4552636.1"/>
    </source>
</evidence>
<dbReference type="SUPFAM" id="SSF55729">
    <property type="entry name" value="Acyl-CoA N-acyltransferases (Nat)"/>
    <property type="match status" value="1"/>
</dbReference>
<reference evidence="3 4" key="1">
    <citation type="submission" date="2020-10" db="EMBL/GenBank/DDBJ databases">
        <title>Novel species in genus Corynebacterium.</title>
        <authorList>
            <person name="Zhang G."/>
        </authorList>
    </citation>
    <scope>NUCLEOTIDE SEQUENCE [LARGE SCALE GENOMIC DNA]</scope>
    <source>
        <strain evidence="3 4">DSM 45110</strain>
    </source>
</reference>
<evidence type="ECO:0000313" key="4">
    <source>
        <dbReference type="Proteomes" id="UP000635902"/>
    </source>
</evidence>
<keyword evidence="4" id="KW-1185">Reference proteome</keyword>
<protein>
    <submittedName>
        <fullName evidence="3">N-acetyltransferase</fullName>
    </submittedName>
</protein>
<sequence length="121" mass="13361">MAQSDRAQPDSTQVTIGSQEGRQAFEIRVNGEDNVAGFTQFVDVPDTEPAERIFPHTLVKDEYAGQGLASVLVREALDQTIADGKRIIAVCPFVKGWVEKHPEYAEHVNKTTKAHLDALQD</sequence>